<feature type="region of interest" description="Disordered" evidence="1">
    <location>
        <begin position="74"/>
        <end position="112"/>
    </location>
</feature>
<name>A0A2J8AIU6_9CHLO</name>
<accession>A0A2J8AIU6</accession>
<evidence type="ECO:0000256" key="1">
    <source>
        <dbReference type="SAM" id="MobiDB-lite"/>
    </source>
</evidence>
<comment type="caution">
    <text evidence="3">The sequence shown here is derived from an EMBL/GenBank/DDBJ whole genome shotgun (WGS) entry which is preliminary data.</text>
</comment>
<dbReference type="OrthoDB" id="10266500at2759"/>
<evidence type="ECO:0000256" key="2">
    <source>
        <dbReference type="SAM" id="SignalP"/>
    </source>
</evidence>
<feature type="signal peptide" evidence="2">
    <location>
        <begin position="1"/>
        <end position="22"/>
    </location>
</feature>
<sequence>MAIRRALSQGVALLGLAPLKGAGLLRCAAARSISASSAVPYADVVVPSMGESIKEGSIAAVLKKRIECCVSPAGTSVDTTGRTEPAGAPAPPASDSSAAMDQRDTCGEGREEAKGPKKWWCLDVCAWIRQQDCPRDPTRAIVAAAEGGHQALGEWLLAKGPPGRRGVAAAAGQAARSPSEVAVSACVVPGTNTLLTKSPTACLKSRERSGGE</sequence>
<dbReference type="AlphaFoldDB" id="A0A2J8AIU6"/>
<organism evidence="3 4">
    <name type="scientific">Tetrabaena socialis</name>
    <dbReference type="NCBI Taxonomy" id="47790"/>
    <lineage>
        <taxon>Eukaryota</taxon>
        <taxon>Viridiplantae</taxon>
        <taxon>Chlorophyta</taxon>
        <taxon>core chlorophytes</taxon>
        <taxon>Chlorophyceae</taxon>
        <taxon>CS clade</taxon>
        <taxon>Chlamydomonadales</taxon>
        <taxon>Tetrabaenaceae</taxon>
        <taxon>Tetrabaena</taxon>
    </lineage>
</organism>
<feature type="compositionally biased region" description="Basic and acidic residues" evidence="1">
    <location>
        <begin position="101"/>
        <end position="112"/>
    </location>
</feature>
<evidence type="ECO:0000313" key="4">
    <source>
        <dbReference type="Proteomes" id="UP000236333"/>
    </source>
</evidence>
<dbReference type="EMBL" id="PGGS01000009">
    <property type="protein sequence ID" value="PNH12439.1"/>
    <property type="molecule type" value="Genomic_DNA"/>
</dbReference>
<keyword evidence="4" id="KW-1185">Reference proteome</keyword>
<reference evidence="3 4" key="1">
    <citation type="journal article" date="2017" name="Mol. Biol. Evol.">
        <title>The 4-celled Tetrabaena socialis nuclear genome reveals the essential components for genetic control of cell number at the origin of multicellularity in the volvocine lineage.</title>
        <authorList>
            <person name="Featherston J."/>
            <person name="Arakaki Y."/>
            <person name="Hanschen E.R."/>
            <person name="Ferris P.J."/>
            <person name="Michod R.E."/>
            <person name="Olson B.J.S.C."/>
            <person name="Nozaki H."/>
            <person name="Durand P.M."/>
        </authorList>
    </citation>
    <scope>NUCLEOTIDE SEQUENCE [LARGE SCALE GENOMIC DNA]</scope>
    <source>
        <strain evidence="3 4">NIES-571</strain>
    </source>
</reference>
<keyword evidence="2" id="KW-0732">Signal</keyword>
<gene>
    <name evidence="3" type="ORF">TSOC_000694</name>
</gene>
<protein>
    <submittedName>
        <fullName evidence="3">Uncharacterized protein</fullName>
    </submittedName>
</protein>
<proteinExistence type="predicted"/>
<dbReference type="Proteomes" id="UP000236333">
    <property type="component" value="Unassembled WGS sequence"/>
</dbReference>
<evidence type="ECO:0000313" key="3">
    <source>
        <dbReference type="EMBL" id="PNH12439.1"/>
    </source>
</evidence>
<feature type="chain" id="PRO_5014413075" evidence="2">
    <location>
        <begin position="23"/>
        <end position="212"/>
    </location>
</feature>